<gene>
    <name evidence="7" type="ORF">HK097_000768</name>
</gene>
<protein>
    <submittedName>
        <fullName evidence="7">Uncharacterized protein</fullName>
    </submittedName>
</protein>
<evidence type="ECO:0000256" key="5">
    <source>
        <dbReference type="ARBA" id="ARBA00023242"/>
    </source>
</evidence>
<dbReference type="InterPro" id="IPR045347">
    <property type="entry name" value="HIND"/>
</dbReference>
<evidence type="ECO:0000256" key="3">
    <source>
        <dbReference type="ARBA" id="ARBA00022664"/>
    </source>
</evidence>
<organism evidence="7 8">
    <name type="scientific">Rhizophlyctis rosea</name>
    <dbReference type="NCBI Taxonomy" id="64517"/>
    <lineage>
        <taxon>Eukaryota</taxon>
        <taxon>Fungi</taxon>
        <taxon>Fungi incertae sedis</taxon>
        <taxon>Chytridiomycota</taxon>
        <taxon>Chytridiomycota incertae sedis</taxon>
        <taxon>Chytridiomycetes</taxon>
        <taxon>Rhizophlyctidales</taxon>
        <taxon>Rhizophlyctidaceae</taxon>
        <taxon>Rhizophlyctis</taxon>
    </lineage>
</organism>
<dbReference type="Pfam" id="PF03343">
    <property type="entry name" value="SART-1"/>
    <property type="match status" value="1"/>
</dbReference>
<evidence type="ECO:0000256" key="6">
    <source>
        <dbReference type="SAM" id="MobiDB-lite"/>
    </source>
</evidence>
<reference evidence="7" key="1">
    <citation type="submission" date="2020-05" db="EMBL/GenBank/DDBJ databases">
        <title>Phylogenomic resolution of chytrid fungi.</title>
        <authorList>
            <person name="Stajich J.E."/>
            <person name="Amses K."/>
            <person name="Simmons R."/>
            <person name="Seto K."/>
            <person name="Myers J."/>
            <person name="Bonds A."/>
            <person name="Quandt C.A."/>
            <person name="Barry K."/>
            <person name="Liu P."/>
            <person name="Grigoriev I."/>
            <person name="Longcore J.E."/>
            <person name="James T.Y."/>
        </authorList>
    </citation>
    <scope>NUCLEOTIDE SEQUENCE</scope>
    <source>
        <strain evidence="7">JEL0318</strain>
    </source>
</reference>
<evidence type="ECO:0000256" key="1">
    <source>
        <dbReference type="ARBA" id="ARBA00004123"/>
    </source>
</evidence>
<dbReference type="PANTHER" id="PTHR14152">
    <property type="entry name" value="SQUAMOUS CELL CARCINOMA ANTIGEN RECOGNISED BY CYTOTOXIC T LYMPHOCYTES"/>
    <property type="match status" value="1"/>
</dbReference>
<keyword evidence="4" id="KW-0508">mRNA splicing</keyword>
<evidence type="ECO:0000313" key="8">
    <source>
        <dbReference type="Proteomes" id="UP001212841"/>
    </source>
</evidence>
<dbReference type="GO" id="GO:0045292">
    <property type="term" value="P:mRNA cis splicing, via spliceosome"/>
    <property type="evidence" value="ECO:0007669"/>
    <property type="project" value="TreeGrafter"/>
</dbReference>
<evidence type="ECO:0000256" key="4">
    <source>
        <dbReference type="ARBA" id="ARBA00023187"/>
    </source>
</evidence>
<accession>A0AAD5S573</accession>
<dbReference type="GO" id="GO:0046540">
    <property type="term" value="C:U4/U6 x U5 tri-snRNP complex"/>
    <property type="evidence" value="ECO:0007669"/>
    <property type="project" value="InterPro"/>
</dbReference>
<keyword evidence="3" id="KW-0507">mRNA processing</keyword>
<feature type="region of interest" description="Disordered" evidence="6">
    <location>
        <begin position="244"/>
        <end position="264"/>
    </location>
</feature>
<keyword evidence="5" id="KW-0539">Nucleus</keyword>
<name>A0AAD5S573_9FUNG</name>
<dbReference type="Proteomes" id="UP001212841">
    <property type="component" value="Unassembled WGS sequence"/>
</dbReference>
<feature type="compositionally biased region" description="Basic residues" evidence="6">
    <location>
        <begin position="314"/>
        <end position="325"/>
    </location>
</feature>
<comment type="caution">
    <text evidence="7">The sequence shown here is derived from an EMBL/GenBank/DDBJ whole genome shotgun (WGS) entry which is preliminary data.</text>
</comment>
<dbReference type="AlphaFoldDB" id="A0AAD5S573"/>
<evidence type="ECO:0000313" key="7">
    <source>
        <dbReference type="EMBL" id="KAJ3046539.1"/>
    </source>
</evidence>
<dbReference type="PANTHER" id="PTHR14152:SF5">
    <property type="entry name" value="U4_U6.U5 TRI-SNRNP-ASSOCIATED PROTEIN 1"/>
    <property type="match status" value="1"/>
</dbReference>
<evidence type="ECO:0000256" key="2">
    <source>
        <dbReference type="ARBA" id="ARBA00006076"/>
    </source>
</evidence>
<feature type="region of interest" description="Disordered" evidence="6">
    <location>
        <begin position="71"/>
        <end position="174"/>
    </location>
</feature>
<feature type="non-terminal residue" evidence="7">
    <location>
        <position position="1"/>
    </location>
</feature>
<keyword evidence="8" id="KW-1185">Reference proteome</keyword>
<feature type="region of interest" description="Disordered" evidence="6">
    <location>
        <begin position="314"/>
        <end position="343"/>
    </location>
</feature>
<feature type="compositionally biased region" description="Gly residues" evidence="6">
    <location>
        <begin position="141"/>
        <end position="153"/>
    </location>
</feature>
<sequence length="343" mass="37589">MGKEDDAEQEISLTIEETNRLRISMGLKPLVVDGPATSSEQTAEDNYAKYKEDLEAKREGQAVLERIERAKNKAATARKLTGATLGDASDDEDASGDALAWVEKQKQKDEEKKRKRQKAKEAALAKQKARELEELDESVVEGGGVGSGSGGKGKGGRKGGKEAGSAGGDGLDLGGLKVDHSIEDVAESGEVILTLKDAGVLDDDNGDILQNVSLAEAEKTRENLENKRKKVAYDVYNDSEFHTGNKSSILSQYDEPSKKSSFALSSTGTIEISEEERKKKMSEGLREGAQKLEYEKMGEVRDYYTQEEMVAFRKPKKKKRVRKERTRLEDLDAVEEGGGRDHG</sequence>
<dbReference type="Pfam" id="PF19252">
    <property type="entry name" value="HIND"/>
    <property type="match status" value="1"/>
</dbReference>
<dbReference type="GO" id="GO:0000481">
    <property type="term" value="P:maturation of 5S rRNA"/>
    <property type="evidence" value="ECO:0007669"/>
    <property type="project" value="TreeGrafter"/>
</dbReference>
<feature type="compositionally biased region" description="Basic and acidic residues" evidence="6">
    <location>
        <begin position="119"/>
        <end position="132"/>
    </location>
</feature>
<dbReference type="InterPro" id="IPR005011">
    <property type="entry name" value="SNU66/SART1"/>
</dbReference>
<proteinExistence type="inferred from homology"/>
<feature type="compositionally biased region" description="Basic and acidic residues" evidence="6">
    <location>
        <begin position="103"/>
        <end position="112"/>
    </location>
</feature>
<comment type="similarity">
    <text evidence="2">Belongs to the SNU66/SART1 family.</text>
</comment>
<comment type="subcellular location">
    <subcellularLocation>
        <location evidence="1">Nucleus</location>
    </subcellularLocation>
</comment>
<dbReference type="EMBL" id="JADGJD010001145">
    <property type="protein sequence ID" value="KAJ3046539.1"/>
    <property type="molecule type" value="Genomic_DNA"/>
</dbReference>